<evidence type="ECO:0000313" key="10">
    <source>
        <dbReference type="Proteomes" id="UP000642014"/>
    </source>
</evidence>
<evidence type="ECO:0000313" key="8">
    <source>
        <dbReference type="EMBL" id="QEV31146.1"/>
    </source>
</evidence>
<evidence type="ECO:0000256" key="5">
    <source>
        <dbReference type="SAM" id="MobiDB-lite"/>
    </source>
</evidence>
<dbReference type="PANTHER" id="PTHR34383:SF1">
    <property type="entry name" value="ADP-POLYPHOSPHATE PHOSPHOTRANSFERASE"/>
    <property type="match status" value="1"/>
</dbReference>
<comment type="similarity">
    <text evidence="1 4">Belongs to the polyphosphate kinase 2 (PPK2) family. Class I subfamily.</text>
</comment>
<dbReference type="EMBL" id="CP023693">
    <property type="protein sequence ID" value="QEV31146.1"/>
    <property type="molecule type" value="Genomic_DNA"/>
</dbReference>
<sequence length="337" mass="38390">MTGADGTGDGDDRESRESREGRDAAPDLLEGLSVDTSRPEQPLLLDAGGEPIRTWRENYPYPRKVRRAAYERQKRILQIELLKLQRWAKETGARITVLCEGRDAAGKGGTIQRFTERLNPRGARIVALDKPTEREAGQWYFQRYVAHLPGPGEIVFFDRSWYNRAGVERVMGFCTEEEYELFLHQCPLFERMLVEDGIHLVKFWFSVSRAEQRTRFAIRQVDPVRQWKLSPTDLSSLDRWDDYTTAKVAMFRATDTEHAPWTVVKNNDKRRGRLEAMRSLLSRVDYANKDEEAVGTPDPLIVGAADTLLEPGEETTDLSPTPLAPSRQGPGDHPPAH</sequence>
<dbReference type="Proteomes" id="UP000326029">
    <property type="component" value="Chromosome"/>
</dbReference>
<feature type="region of interest" description="Disordered" evidence="5">
    <location>
        <begin position="307"/>
        <end position="337"/>
    </location>
</feature>
<dbReference type="Gene3D" id="3.40.50.300">
    <property type="entry name" value="P-loop containing nucleotide triphosphate hydrolases"/>
    <property type="match status" value="1"/>
</dbReference>
<organism evidence="7 10">
    <name type="scientific">Streptomyces cinereoruber</name>
    <dbReference type="NCBI Taxonomy" id="67260"/>
    <lineage>
        <taxon>Bacteria</taxon>
        <taxon>Bacillati</taxon>
        <taxon>Actinomycetota</taxon>
        <taxon>Actinomycetes</taxon>
        <taxon>Kitasatosporales</taxon>
        <taxon>Streptomycetaceae</taxon>
        <taxon>Streptomyces</taxon>
    </lineage>
</organism>
<evidence type="ECO:0000256" key="4">
    <source>
        <dbReference type="RuleBase" id="RU369062"/>
    </source>
</evidence>
<name>A0AAV4KFH7_9ACTN</name>
<evidence type="ECO:0000313" key="9">
    <source>
        <dbReference type="Proteomes" id="UP000326029"/>
    </source>
</evidence>
<feature type="compositionally biased region" description="Basic and acidic residues" evidence="5">
    <location>
        <begin position="13"/>
        <end position="25"/>
    </location>
</feature>
<dbReference type="GO" id="GO:0008976">
    <property type="term" value="F:polyphosphate kinase activity"/>
    <property type="evidence" value="ECO:0007669"/>
    <property type="project" value="UniProtKB-UniRule"/>
</dbReference>
<comment type="function">
    <text evidence="4">Uses inorganic polyphosphate (polyP) as a donor to convert GDP to GTP or ADP to ATP.</text>
</comment>
<evidence type="ECO:0000259" key="6">
    <source>
        <dbReference type="Pfam" id="PF03976"/>
    </source>
</evidence>
<dbReference type="InterPro" id="IPR022488">
    <property type="entry name" value="PPK2-related"/>
</dbReference>
<reference evidence="7" key="3">
    <citation type="submission" date="2023-08" db="EMBL/GenBank/DDBJ databases">
        <authorList>
            <person name="Sun Q."/>
            <person name="Ohkuma M."/>
        </authorList>
    </citation>
    <scope>NUCLEOTIDE SEQUENCE</scope>
    <source>
        <strain evidence="7">JCM 4205</strain>
    </source>
</reference>
<dbReference type="PANTHER" id="PTHR34383">
    <property type="entry name" value="POLYPHOSPHATE:AMP PHOSPHOTRANSFERASE-RELATED"/>
    <property type="match status" value="1"/>
</dbReference>
<accession>A0AAV4KFH7</accession>
<reference evidence="7 10" key="1">
    <citation type="journal article" date="2014" name="Int. J. Syst. Evol. Microbiol.">
        <title>Complete genome sequence of Corynebacterium casei LMG S-19264T (=DSM 44701T), isolated from a smear-ripened cheese.</title>
        <authorList>
            <consortium name="US DOE Joint Genome Institute (JGI-PGF)"/>
            <person name="Walter F."/>
            <person name="Albersmeier A."/>
            <person name="Kalinowski J."/>
            <person name="Ruckert C."/>
        </authorList>
    </citation>
    <scope>NUCLEOTIDE SEQUENCE [LARGE SCALE GENOMIC DNA]</scope>
    <source>
        <strain evidence="7 10">JCM 4205</strain>
    </source>
</reference>
<dbReference type="EC" id="2.7.4.-" evidence="4"/>
<dbReference type="SUPFAM" id="SSF52540">
    <property type="entry name" value="P-loop containing nucleoside triphosphate hydrolases"/>
    <property type="match status" value="1"/>
</dbReference>
<feature type="domain" description="Polyphosphate kinase-2-related" evidence="6">
    <location>
        <begin position="66"/>
        <end position="291"/>
    </location>
</feature>
<dbReference type="RefSeq" id="WP_152369517.1">
    <property type="nucleotide sequence ID" value="NZ_BMSJ01000003.1"/>
</dbReference>
<evidence type="ECO:0000313" key="7">
    <source>
        <dbReference type="EMBL" id="GGR18891.1"/>
    </source>
</evidence>
<protein>
    <recommendedName>
        <fullName evidence="4">ADP/GDP-polyphosphate phosphotransferase</fullName>
        <ecNumber evidence="4">2.7.4.-</ecNumber>
    </recommendedName>
    <alternativeName>
        <fullName evidence="4">Polyphosphate kinase PPK2</fullName>
    </alternativeName>
</protein>
<evidence type="ECO:0000256" key="1">
    <source>
        <dbReference type="ARBA" id="ARBA00009924"/>
    </source>
</evidence>
<dbReference type="AlphaFoldDB" id="A0AAV4KFH7"/>
<dbReference type="InterPro" id="IPR022486">
    <property type="entry name" value="PPK2_PA0141"/>
</dbReference>
<keyword evidence="3 4" id="KW-0418">Kinase</keyword>
<dbReference type="Pfam" id="PF03976">
    <property type="entry name" value="PPK2"/>
    <property type="match status" value="1"/>
</dbReference>
<keyword evidence="9" id="KW-1185">Reference proteome</keyword>
<gene>
    <name evidence="8" type="primary">ppk2</name>
    <name evidence="8" type="ORF">CP977_02310</name>
    <name evidence="7" type="ORF">GCM10010497_21210</name>
</gene>
<dbReference type="GeneID" id="95452602"/>
<dbReference type="Proteomes" id="UP000642014">
    <property type="component" value="Unassembled WGS sequence"/>
</dbReference>
<proteinExistence type="inferred from homology"/>
<dbReference type="EMBL" id="BMSJ01000003">
    <property type="protein sequence ID" value="GGR18891.1"/>
    <property type="molecule type" value="Genomic_DNA"/>
</dbReference>
<dbReference type="NCBIfam" id="TIGR03707">
    <property type="entry name" value="PPK2_P_aer"/>
    <property type="match status" value="1"/>
</dbReference>
<comment type="subunit">
    <text evidence="4">Homotetramer.</text>
</comment>
<dbReference type="InterPro" id="IPR027417">
    <property type="entry name" value="P-loop_NTPase"/>
</dbReference>
<feature type="region of interest" description="Disordered" evidence="5">
    <location>
        <begin position="1"/>
        <end position="46"/>
    </location>
</feature>
<evidence type="ECO:0000256" key="3">
    <source>
        <dbReference type="ARBA" id="ARBA00022777"/>
    </source>
</evidence>
<reference evidence="8 9" key="2">
    <citation type="submission" date="2017-09" db="EMBL/GenBank/DDBJ databases">
        <authorList>
            <person name="Lee N."/>
            <person name="Cho B.-K."/>
        </authorList>
    </citation>
    <scope>NUCLEOTIDE SEQUENCE [LARGE SCALE GENOMIC DNA]</scope>
    <source>
        <strain evidence="8 9">ATCC 19740</strain>
    </source>
</reference>
<dbReference type="GO" id="GO:0006793">
    <property type="term" value="P:phosphorus metabolic process"/>
    <property type="evidence" value="ECO:0007669"/>
    <property type="project" value="InterPro"/>
</dbReference>
<keyword evidence="2 4" id="KW-0808">Transferase</keyword>
<evidence type="ECO:0000256" key="2">
    <source>
        <dbReference type="ARBA" id="ARBA00022679"/>
    </source>
</evidence>